<gene>
    <name evidence="2" type="ORF">Nepgr_027869</name>
</gene>
<proteinExistence type="predicted"/>
<evidence type="ECO:0000313" key="3">
    <source>
        <dbReference type="Proteomes" id="UP001279734"/>
    </source>
</evidence>
<reference evidence="2" key="1">
    <citation type="submission" date="2023-05" db="EMBL/GenBank/DDBJ databases">
        <title>Nepenthes gracilis genome sequencing.</title>
        <authorList>
            <person name="Fukushima K."/>
        </authorList>
    </citation>
    <scope>NUCLEOTIDE SEQUENCE</scope>
    <source>
        <strain evidence="2">SING2019-196</strain>
    </source>
</reference>
<feature type="transmembrane region" description="Helical" evidence="1">
    <location>
        <begin position="33"/>
        <end position="54"/>
    </location>
</feature>
<comment type="caution">
    <text evidence="2">The sequence shown here is derived from an EMBL/GenBank/DDBJ whole genome shotgun (WGS) entry which is preliminary data.</text>
</comment>
<sequence>MVETTSMVFMPVWRACCFSAFFRFETNCRFITFFWYALESFCPAWGFTWYDVLMKSTSMLKDKKDYVYAALCFLPSLGDVAGLSLLPVPVMVLFDGLRFLARYDILTVYDFGFNLVELTDLAVLVLKLEGLQLAGLSLLPLNGESSQVTPTLILPLKSGLTYLLSYMTHIQLDINHLKRNDDHMGCYLRRMMLLEFVWSPLLEVFA</sequence>
<keyword evidence="1" id="KW-0472">Membrane</keyword>
<protein>
    <submittedName>
        <fullName evidence="2">Uncharacterized protein</fullName>
    </submittedName>
</protein>
<organism evidence="2 3">
    <name type="scientific">Nepenthes gracilis</name>
    <name type="common">Slender pitcher plant</name>
    <dbReference type="NCBI Taxonomy" id="150966"/>
    <lineage>
        <taxon>Eukaryota</taxon>
        <taxon>Viridiplantae</taxon>
        <taxon>Streptophyta</taxon>
        <taxon>Embryophyta</taxon>
        <taxon>Tracheophyta</taxon>
        <taxon>Spermatophyta</taxon>
        <taxon>Magnoliopsida</taxon>
        <taxon>eudicotyledons</taxon>
        <taxon>Gunneridae</taxon>
        <taxon>Pentapetalae</taxon>
        <taxon>Caryophyllales</taxon>
        <taxon>Nepenthaceae</taxon>
        <taxon>Nepenthes</taxon>
    </lineage>
</organism>
<evidence type="ECO:0000256" key="1">
    <source>
        <dbReference type="SAM" id="Phobius"/>
    </source>
</evidence>
<name>A0AAD3Y401_NEPGR</name>
<dbReference type="AlphaFoldDB" id="A0AAD3Y401"/>
<accession>A0AAD3Y401</accession>
<dbReference type="EMBL" id="BSYO01000030">
    <property type="protein sequence ID" value="GMH26026.1"/>
    <property type="molecule type" value="Genomic_DNA"/>
</dbReference>
<keyword evidence="3" id="KW-1185">Reference proteome</keyword>
<feature type="transmembrane region" description="Helical" evidence="1">
    <location>
        <begin position="66"/>
        <end position="86"/>
    </location>
</feature>
<keyword evidence="1" id="KW-1133">Transmembrane helix</keyword>
<dbReference type="Proteomes" id="UP001279734">
    <property type="component" value="Unassembled WGS sequence"/>
</dbReference>
<evidence type="ECO:0000313" key="2">
    <source>
        <dbReference type="EMBL" id="GMH26026.1"/>
    </source>
</evidence>
<keyword evidence="1" id="KW-0812">Transmembrane</keyword>